<dbReference type="Proteomes" id="UP000294739">
    <property type="component" value="Unassembled WGS sequence"/>
</dbReference>
<proteinExistence type="inferred from homology"/>
<dbReference type="EMBL" id="SMKZ01000035">
    <property type="protein sequence ID" value="TDE02603.1"/>
    <property type="molecule type" value="Genomic_DNA"/>
</dbReference>
<evidence type="ECO:0000256" key="3">
    <source>
        <dbReference type="ARBA" id="ARBA00012643"/>
    </source>
</evidence>
<keyword evidence="4" id="KW-0963">Cytoplasm</keyword>
<dbReference type="AlphaFoldDB" id="A0A4R5CXN6"/>
<sequence length="276" mass="28154">MRALVTNDDGIDSPGLHRLAAAARDAGLDVVIAAPAEQSSGASASIIAGVEDRDRISLRERAIPGLEDLPAYAVGAAPALISLIAAHGAFGDPPDVVLSGINHGANLGQVILHSGTVGAALTAGVNGARGLAVSLDVGLEVEWEVARPAADPHWDTAARVACRVIPFLAQQPAGTVLNLNVPDVDDDHVAGLRAAPLAEFGIVQTTMTEPAEGDIRLTVADNTERPAAGTDAALLADGFAVVTAIQSVRETDRPPLDDLIDDAGADTAYARTSRTA</sequence>
<evidence type="ECO:0000313" key="10">
    <source>
        <dbReference type="Proteomes" id="UP000294739"/>
    </source>
</evidence>
<dbReference type="PANTHER" id="PTHR30457">
    <property type="entry name" value="5'-NUCLEOTIDASE SURE"/>
    <property type="match status" value="1"/>
</dbReference>
<name>A0A4R5CXN6_9ACTN</name>
<reference evidence="9 10" key="1">
    <citation type="submission" date="2019-03" db="EMBL/GenBank/DDBJ databases">
        <title>Draft genome sequences of novel Actinobacteria.</title>
        <authorList>
            <person name="Sahin N."/>
            <person name="Ay H."/>
            <person name="Saygin H."/>
        </authorList>
    </citation>
    <scope>NUCLEOTIDE SEQUENCE [LARGE SCALE GENOMIC DNA]</scope>
    <source>
        <strain evidence="9 10">5K138</strain>
    </source>
</reference>
<evidence type="ECO:0000313" key="9">
    <source>
        <dbReference type="EMBL" id="TDE02603.1"/>
    </source>
</evidence>
<gene>
    <name evidence="9" type="ORF">E1269_21685</name>
</gene>
<evidence type="ECO:0000256" key="1">
    <source>
        <dbReference type="ARBA" id="ARBA00000815"/>
    </source>
</evidence>
<keyword evidence="7" id="KW-0378">Hydrolase</keyword>
<accession>A0A4R5CXN6</accession>
<evidence type="ECO:0000256" key="7">
    <source>
        <dbReference type="ARBA" id="ARBA00022801"/>
    </source>
</evidence>
<comment type="catalytic activity">
    <reaction evidence="1">
        <text>a ribonucleoside 5'-phosphate + H2O = a ribonucleoside + phosphate</text>
        <dbReference type="Rhea" id="RHEA:12484"/>
        <dbReference type="ChEBI" id="CHEBI:15377"/>
        <dbReference type="ChEBI" id="CHEBI:18254"/>
        <dbReference type="ChEBI" id="CHEBI:43474"/>
        <dbReference type="ChEBI" id="CHEBI:58043"/>
        <dbReference type="EC" id="3.1.3.5"/>
    </reaction>
</comment>
<dbReference type="Gene3D" id="3.40.1210.10">
    <property type="entry name" value="Survival protein SurE-like phosphatase/nucleotidase"/>
    <property type="match status" value="1"/>
</dbReference>
<evidence type="ECO:0000256" key="2">
    <source>
        <dbReference type="ARBA" id="ARBA00011062"/>
    </source>
</evidence>
<dbReference type="InParanoid" id="A0A4R5CXN6"/>
<comment type="similarity">
    <text evidence="2">Belongs to the SurE nucleotidase family.</text>
</comment>
<dbReference type="InterPro" id="IPR036523">
    <property type="entry name" value="SurE-like_sf"/>
</dbReference>
<organism evidence="9 10">
    <name type="scientific">Jiangella asiatica</name>
    <dbReference type="NCBI Taxonomy" id="2530372"/>
    <lineage>
        <taxon>Bacteria</taxon>
        <taxon>Bacillati</taxon>
        <taxon>Actinomycetota</taxon>
        <taxon>Actinomycetes</taxon>
        <taxon>Jiangellales</taxon>
        <taxon>Jiangellaceae</taxon>
        <taxon>Jiangella</taxon>
    </lineage>
</organism>
<dbReference type="GO" id="GO:0008254">
    <property type="term" value="F:3'-nucleotidase activity"/>
    <property type="evidence" value="ECO:0007669"/>
    <property type="project" value="TreeGrafter"/>
</dbReference>
<evidence type="ECO:0000259" key="8">
    <source>
        <dbReference type="Pfam" id="PF01975"/>
    </source>
</evidence>
<dbReference type="InterPro" id="IPR002828">
    <property type="entry name" value="SurE-like_Pase/nucleotidase"/>
</dbReference>
<keyword evidence="6" id="KW-0547">Nucleotide-binding</keyword>
<dbReference type="GO" id="GO:0008253">
    <property type="term" value="F:5'-nucleotidase activity"/>
    <property type="evidence" value="ECO:0007669"/>
    <property type="project" value="UniProtKB-EC"/>
</dbReference>
<keyword evidence="10" id="KW-1185">Reference proteome</keyword>
<evidence type="ECO:0000256" key="4">
    <source>
        <dbReference type="ARBA" id="ARBA00022490"/>
    </source>
</evidence>
<dbReference type="GO" id="GO:0046872">
    <property type="term" value="F:metal ion binding"/>
    <property type="evidence" value="ECO:0007669"/>
    <property type="project" value="UniProtKB-KW"/>
</dbReference>
<dbReference type="SUPFAM" id="SSF64167">
    <property type="entry name" value="SurE-like"/>
    <property type="match status" value="1"/>
</dbReference>
<keyword evidence="5" id="KW-0479">Metal-binding</keyword>
<comment type="caution">
    <text evidence="9">The sequence shown here is derived from an EMBL/GenBank/DDBJ whole genome shotgun (WGS) entry which is preliminary data.</text>
</comment>
<dbReference type="InterPro" id="IPR030048">
    <property type="entry name" value="SurE"/>
</dbReference>
<protein>
    <recommendedName>
        <fullName evidence="3">5'-nucleotidase</fullName>
        <ecNumber evidence="3">3.1.3.5</ecNumber>
    </recommendedName>
</protein>
<dbReference type="GO" id="GO:0004309">
    <property type="term" value="F:exopolyphosphatase activity"/>
    <property type="evidence" value="ECO:0007669"/>
    <property type="project" value="TreeGrafter"/>
</dbReference>
<dbReference type="Pfam" id="PF01975">
    <property type="entry name" value="SurE"/>
    <property type="match status" value="1"/>
</dbReference>
<dbReference type="EC" id="3.1.3.5" evidence="3"/>
<dbReference type="GO" id="GO:0000166">
    <property type="term" value="F:nucleotide binding"/>
    <property type="evidence" value="ECO:0007669"/>
    <property type="project" value="UniProtKB-KW"/>
</dbReference>
<dbReference type="PANTHER" id="PTHR30457:SF12">
    <property type="entry name" value="5'_3'-NUCLEOTIDASE SURE"/>
    <property type="match status" value="1"/>
</dbReference>
<feature type="domain" description="Survival protein SurE-like phosphatase/nucleotidase" evidence="8">
    <location>
        <begin position="4"/>
        <end position="197"/>
    </location>
</feature>
<evidence type="ECO:0000256" key="5">
    <source>
        <dbReference type="ARBA" id="ARBA00022723"/>
    </source>
</evidence>
<evidence type="ECO:0000256" key="6">
    <source>
        <dbReference type="ARBA" id="ARBA00022741"/>
    </source>
</evidence>
<dbReference type="OrthoDB" id="9780815at2"/>